<evidence type="ECO:0000256" key="1">
    <source>
        <dbReference type="SAM" id="Phobius"/>
    </source>
</evidence>
<name>A0A4R8PXA4_COLTR</name>
<evidence type="ECO:0000313" key="3">
    <source>
        <dbReference type="Proteomes" id="UP000295703"/>
    </source>
</evidence>
<protein>
    <submittedName>
        <fullName evidence="2">Uncharacterized protein</fullName>
    </submittedName>
</protein>
<proteinExistence type="predicted"/>
<comment type="caution">
    <text evidence="2">The sequence shown here is derived from an EMBL/GenBank/DDBJ whole genome shotgun (WGS) entry which is preliminary data.</text>
</comment>
<organism evidence="2 3">
    <name type="scientific">Colletotrichum trifolii</name>
    <dbReference type="NCBI Taxonomy" id="5466"/>
    <lineage>
        <taxon>Eukaryota</taxon>
        <taxon>Fungi</taxon>
        <taxon>Dikarya</taxon>
        <taxon>Ascomycota</taxon>
        <taxon>Pezizomycotina</taxon>
        <taxon>Sordariomycetes</taxon>
        <taxon>Hypocreomycetidae</taxon>
        <taxon>Glomerellales</taxon>
        <taxon>Glomerellaceae</taxon>
        <taxon>Colletotrichum</taxon>
        <taxon>Colletotrichum orbiculare species complex</taxon>
    </lineage>
</organism>
<sequence>MLAIDIKEGNRRLSNYSILILLIISGIRVITILNPYNLNRNIDFIKIINNYKNYNYLYKGLKRPGLCERKFTTFSSLLNIAIVIFSLNILLETKAISRTFKIIKQIKKNLVFKSRI</sequence>
<dbReference type="EMBL" id="RYZW01003049">
    <property type="protein sequence ID" value="TDZ27604.1"/>
    <property type="molecule type" value="Genomic_DNA"/>
</dbReference>
<keyword evidence="1" id="KW-0472">Membrane</keyword>
<dbReference type="AlphaFoldDB" id="A0A4R8PXA4"/>
<evidence type="ECO:0000313" key="2">
    <source>
        <dbReference type="EMBL" id="TDZ27604.1"/>
    </source>
</evidence>
<keyword evidence="1" id="KW-1133">Transmembrane helix</keyword>
<gene>
    <name evidence="2" type="ORF">CTRI78_v012234</name>
</gene>
<accession>A0A4R8PXA4</accession>
<feature type="transmembrane region" description="Helical" evidence="1">
    <location>
        <begin position="71"/>
        <end position="91"/>
    </location>
</feature>
<dbReference type="Proteomes" id="UP000295703">
    <property type="component" value="Unassembled WGS sequence"/>
</dbReference>
<keyword evidence="1" id="KW-0812">Transmembrane</keyword>
<feature type="transmembrane region" description="Helical" evidence="1">
    <location>
        <begin position="16"/>
        <end position="36"/>
    </location>
</feature>
<reference evidence="2 3" key="1">
    <citation type="submission" date="2018-12" db="EMBL/GenBank/DDBJ databases">
        <title>Genome sequence and assembly of Colletotrichum trifolii.</title>
        <authorList>
            <person name="Gan P."/>
            <person name="Shirasu K."/>
        </authorList>
    </citation>
    <scope>NUCLEOTIDE SEQUENCE [LARGE SCALE GENOMIC DNA]</scope>
    <source>
        <strain evidence="2 3">543-2</strain>
    </source>
</reference>
<keyword evidence="3" id="KW-1185">Reference proteome</keyword>